<dbReference type="InterPro" id="IPR011050">
    <property type="entry name" value="Pectin_lyase_fold/virulence"/>
</dbReference>
<evidence type="ECO:0000313" key="2">
    <source>
        <dbReference type="EMBL" id="RYB93148.1"/>
    </source>
</evidence>
<dbReference type="EMBL" id="SDWT01000001">
    <property type="protein sequence ID" value="RYB93148.1"/>
    <property type="molecule type" value="Genomic_DNA"/>
</dbReference>
<dbReference type="Proteomes" id="UP000294071">
    <property type="component" value="Unassembled WGS sequence"/>
</dbReference>
<dbReference type="SUPFAM" id="SSF51126">
    <property type="entry name" value="Pectin lyase-like"/>
    <property type="match status" value="1"/>
</dbReference>
<dbReference type="Gene3D" id="2.160.20.10">
    <property type="entry name" value="Single-stranded right-handed beta-helix, Pectin lyase-like"/>
    <property type="match status" value="1"/>
</dbReference>
<proteinExistence type="predicted"/>
<keyword evidence="3" id="KW-1185">Reference proteome</keyword>
<evidence type="ECO:0000313" key="3">
    <source>
        <dbReference type="Proteomes" id="UP000294071"/>
    </source>
</evidence>
<protein>
    <submittedName>
        <fullName evidence="2">Right-handed parallel beta-helix repeat-containing protein</fullName>
    </submittedName>
</protein>
<feature type="region of interest" description="Disordered" evidence="1">
    <location>
        <begin position="1"/>
        <end position="32"/>
    </location>
</feature>
<gene>
    <name evidence="2" type="ORF">EUA93_01530</name>
</gene>
<feature type="region of interest" description="Disordered" evidence="1">
    <location>
        <begin position="55"/>
        <end position="78"/>
    </location>
</feature>
<evidence type="ECO:0000256" key="1">
    <source>
        <dbReference type="SAM" id="MobiDB-lite"/>
    </source>
</evidence>
<comment type="caution">
    <text evidence="2">The sequence shown here is derived from an EMBL/GenBank/DDBJ whole genome shotgun (WGS) entry which is preliminary data.</text>
</comment>
<dbReference type="OrthoDB" id="8878147at2"/>
<organism evidence="2 3">
    <name type="scientific">Nocardioides oleivorans</name>
    <dbReference type="NCBI Taxonomy" id="273676"/>
    <lineage>
        <taxon>Bacteria</taxon>
        <taxon>Bacillati</taxon>
        <taxon>Actinomycetota</taxon>
        <taxon>Actinomycetes</taxon>
        <taxon>Propionibacteriales</taxon>
        <taxon>Nocardioidaceae</taxon>
        <taxon>Nocardioides</taxon>
    </lineage>
</organism>
<dbReference type="AlphaFoldDB" id="A0A4Q2RW35"/>
<sequence>MAAASTPPGSPPPDGSTRSRPTSGPPPSAPDVRPLVHALVLALAAGLLVGAPAGASYDDSSRAPAPRAPRTWHVGPDRDLEAPSAAAAVAGDGDTVLIDPGTYSGDVATWTQDDLTLRGDGGRAHLRADGNDAQGKAIWVIAGDRTTVDRIELSGAAVPDRNGAGIRAEGTDLTVTRSWFHHNEMGILTGADPESDIVVSRSRFFRNGFGDGYSHNLYVGAVRSLTVTGSWLSRADTGHEIKSRAARNTIVGNRISDGDATASYSIDLPDGGLSLVAGNVVVQGPRSDNPALVSYGAEGLTNPGHTLWVVHNTFVNQRSSGTFVSLAAGARAHLRNNLFVGPGDLTSAFTSATVELRANRRVGPDSFVDPDREDYRLLASSPAVDRGGPVPRRWRPRWEYAAPADRVRRPTVGRPDLGAHELR</sequence>
<dbReference type="InterPro" id="IPR012334">
    <property type="entry name" value="Pectin_lyas_fold"/>
</dbReference>
<accession>A0A4Q2RW35</accession>
<name>A0A4Q2RW35_9ACTN</name>
<reference evidence="2 3" key="1">
    <citation type="submission" date="2019-01" db="EMBL/GenBank/DDBJ databases">
        <title>Novel species of Nocardioides.</title>
        <authorList>
            <person name="Liu Q."/>
            <person name="Xin Y.-H."/>
        </authorList>
    </citation>
    <scope>NUCLEOTIDE SEQUENCE [LARGE SCALE GENOMIC DNA]</scope>
    <source>
        <strain evidence="2 3">CGMCC 4.6882</strain>
    </source>
</reference>